<feature type="domain" description="FAD-binding PCMH-type" evidence="3">
    <location>
        <begin position="49"/>
        <end position="221"/>
    </location>
</feature>
<dbReference type="InterPro" id="IPR016169">
    <property type="entry name" value="FAD-bd_PCMH_sub2"/>
</dbReference>
<dbReference type="GO" id="GO:0008720">
    <property type="term" value="F:D-lactate dehydrogenase (NAD+) activity"/>
    <property type="evidence" value="ECO:0007669"/>
    <property type="project" value="TreeGrafter"/>
</dbReference>
<dbReference type="GO" id="GO:1903457">
    <property type="term" value="P:lactate catabolic process"/>
    <property type="evidence" value="ECO:0007669"/>
    <property type="project" value="TreeGrafter"/>
</dbReference>
<dbReference type="InterPro" id="IPR016164">
    <property type="entry name" value="FAD-linked_Oxase-like_C"/>
</dbReference>
<comment type="caution">
    <text evidence="4">The sequence shown here is derived from an EMBL/GenBank/DDBJ whole genome shotgun (WGS) entry which is preliminary data.</text>
</comment>
<keyword evidence="5" id="KW-1185">Reference proteome</keyword>
<accession>A0A0V7ZTF9</accession>
<dbReference type="GO" id="GO:0071949">
    <property type="term" value="F:FAD binding"/>
    <property type="evidence" value="ECO:0007669"/>
    <property type="project" value="InterPro"/>
</dbReference>
<evidence type="ECO:0000256" key="2">
    <source>
        <dbReference type="ARBA" id="ARBA00022827"/>
    </source>
</evidence>
<dbReference type="InterPro" id="IPR036318">
    <property type="entry name" value="FAD-bd_PCMH-like_sf"/>
</dbReference>
<dbReference type="OrthoDB" id="9811261at2"/>
<evidence type="ECO:0000256" key="1">
    <source>
        <dbReference type="ARBA" id="ARBA00022630"/>
    </source>
</evidence>
<dbReference type="SUPFAM" id="SSF55103">
    <property type="entry name" value="FAD-linked oxidases, C-terminal domain"/>
    <property type="match status" value="1"/>
</dbReference>
<dbReference type="GO" id="GO:0004458">
    <property type="term" value="F:D-lactate dehydrogenase (cytochrome) activity"/>
    <property type="evidence" value="ECO:0007669"/>
    <property type="project" value="TreeGrafter"/>
</dbReference>
<proteinExistence type="predicted"/>
<dbReference type="Gene3D" id="3.30.465.10">
    <property type="match status" value="1"/>
</dbReference>
<evidence type="ECO:0000313" key="4">
    <source>
        <dbReference type="EMBL" id="KST67920.1"/>
    </source>
</evidence>
<dbReference type="SUPFAM" id="SSF56176">
    <property type="entry name" value="FAD-binding/transporter-associated domain-like"/>
    <property type="match status" value="1"/>
</dbReference>
<evidence type="ECO:0000259" key="3">
    <source>
        <dbReference type="PROSITE" id="PS51387"/>
    </source>
</evidence>
<dbReference type="InterPro" id="IPR016166">
    <property type="entry name" value="FAD-bd_PCMH"/>
</dbReference>
<evidence type="ECO:0000313" key="5">
    <source>
        <dbReference type="Proteomes" id="UP000053372"/>
    </source>
</evidence>
<dbReference type="RefSeq" id="WP_027846439.1">
    <property type="nucleotide sequence ID" value="NZ_LMTZ01000084.1"/>
</dbReference>
<dbReference type="PROSITE" id="PS51387">
    <property type="entry name" value="FAD_PCMH"/>
    <property type="match status" value="1"/>
</dbReference>
<organism evidence="4 5">
    <name type="scientific">Mastigocoleus testarum BC008</name>
    <dbReference type="NCBI Taxonomy" id="371196"/>
    <lineage>
        <taxon>Bacteria</taxon>
        <taxon>Bacillati</taxon>
        <taxon>Cyanobacteriota</taxon>
        <taxon>Cyanophyceae</taxon>
        <taxon>Nostocales</taxon>
        <taxon>Hapalosiphonaceae</taxon>
        <taxon>Mastigocoleus</taxon>
    </lineage>
</organism>
<dbReference type="Proteomes" id="UP000053372">
    <property type="component" value="Unassembled WGS sequence"/>
</dbReference>
<name>A0A0V7ZTF9_9CYAN</name>
<dbReference type="InterPro" id="IPR006094">
    <property type="entry name" value="Oxid_FAD_bind_N"/>
</dbReference>
<gene>
    <name evidence="4" type="ORF">BC008_31550</name>
</gene>
<dbReference type="PANTHER" id="PTHR11748">
    <property type="entry name" value="D-LACTATE DEHYDROGENASE"/>
    <property type="match status" value="1"/>
</dbReference>
<dbReference type="PANTHER" id="PTHR11748:SF119">
    <property type="entry name" value="D-2-HYDROXYGLUTARATE DEHYDROGENASE"/>
    <property type="match status" value="1"/>
</dbReference>
<dbReference type="EMBL" id="LMTZ01000084">
    <property type="protein sequence ID" value="KST67920.1"/>
    <property type="molecule type" value="Genomic_DNA"/>
</dbReference>
<dbReference type="Pfam" id="PF01565">
    <property type="entry name" value="FAD_binding_4"/>
    <property type="match status" value="1"/>
</dbReference>
<dbReference type="AlphaFoldDB" id="A0A0V7ZTF9"/>
<protein>
    <submittedName>
        <fullName evidence="4">FAD-linked oxidase</fullName>
    </submittedName>
</protein>
<sequence>MNESAIKSSNLNALVNSIEGIEVITDLELVRKLSQDYHTFSPILVTQLADKVADIVIRPANEQEVIKVAAACSKYRIPVTVRGAGTGNYGQCVPLHGGVVLDTSKMQDIIWVKPGVARVQAGVKLAALDKQAQKLGWEMRMAPSTYRTASIAGFVAGGSGGIGSIRYGLLGDRGNLLALKVITMEEEPRILELRGDEVQKVTHAWGINGIITEVELPLGAAYPWAEVIVTFPDFMSAVRFGKDLASADGLIKKEVGIFASPIPQYFTALRKYIPEGKHAALLMIAEPSLELLSGLVKQYKGDITFKKSAQEATKGLHLAEYTWNHTTLHARTADPSVTYLQSIFPNDNLQTIEHMYRHFGDEVMMHLEFIRANGALASPGLQLVRYTTEKRLKEIIRYHEDHGVFIANPHSYLIEEGWKRAIDPEHLKFKQMVDPYGLMNPGKSKTLNQS</sequence>
<keyword evidence="2" id="KW-0274">FAD</keyword>
<reference evidence="4 5" key="1">
    <citation type="journal article" date="2015" name="Genome Announc.">
        <title>Draft Genome of the Euendolithic (true boring) Cyanobacterium Mastigocoleus testarum strain BC008.</title>
        <authorList>
            <person name="Guida B.S."/>
            <person name="Garcia-Pichel F."/>
        </authorList>
    </citation>
    <scope>NUCLEOTIDE SEQUENCE [LARGE SCALE GENOMIC DNA]</scope>
    <source>
        <strain evidence="4 5">BC008</strain>
    </source>
</reference>
<keyword evidence="1" id="KW-0285">Flavoprotein</keyword>